<evidence type="ECO:0000313" key="2">
    <source>
        <dbReference type="EMBL" id="MET4716375.1"/>
    </source>
</evidence>
<proteinExistence type="predicted"/>
<evidence type="ECO:0000313" key="3">
    <source>
        <dbReference type="Proteomes" id="UP001549291"/>
    </source>
</evidence>
<comment type="caution">
    <text evidence="2">The sequence shown here is derived from an EMBL/GenBank/DDBJ whole genome shotgun (WGS) entry which is preliminary data.</text>
</comment>
<sequence>MTSPLFGNSGSVGRLIGVVMNTVFSSGAATLEFPSRCDELLREIKIRARLRLNDLTNESPDVIFYARWISRRQRWAWPAKWKLNHALNIVCTELGFQDWEHARHVLGGQAKPTDDMGGLWYDFRCQPLLNNWFASYAEARVFCKHGATRFLFPYARQVVVDDENFERMLGLDPESPLWEETRRDLLASYGTPAWRALCHLRLTATRGRLPIGRRPAAPARRFRVNSFRKPSTYDKSLRNVQRRQPRCLRHFRSLAGKTRPRSGTRRPSGLRCSRPKYSS</sequence>
<feature type="compositionally biased region" description="Basic residues" evidence="1">
    <location>
        <begin position="253"/>
        <end position="264"/>
    </location>
</feature>
<protein>
    <submittedName>
        <fullName evidence="2">Uncharacterized protein</fullName>
    </submittedName>
</protein>
<organism evidence="2 3">
    <name type="scientific">Bradyrhizobium japonicum</name>
    <dbReference type="NCBI Taxonomy" id="375"/>
    <lineage>
        <taxon>Bacteria</taxon>
        <taxon>Pseudomonadati</taxon>
        <taxon>Pseudomonadota</taxon>
        <taxon>Alphaproteobacteria</taxon>
        <taxon>Hyphomicrobiales</taxon>
        <taxon>Nitrobacteraceae</taxon>
        <taxon>Bradyrhizobium</taxon>
    </lineage>
</organism>
<accession>A0ABV2RHG0</accession>
<gene>
    <name evidence="2" type="ORF">ABIF63_000481</name>
</gene>
<name>A0ABV2RHG0_BRAJP</name>
<feature type="region of interest" description="Disordered" evidence="1">
    <location>
        <begin position="253"/>
        <end position="279"/>
    </location>
</feature>
<reference evidence="2 3" key="1">
    <citation type="submission" date="2024-06" db="EMBL/GenBank/DDBJ databases">
        <title>Genomic Encyclopedia of Type Strains, Phase V (KMG-V): Genome sequencing to study the core and pangenomes of soil and plant-associated prokaryotes.</title>
        <authorList>
            <person name="Whitman W."/>
        </authorList>
    </citation>
    <scope>NUCLEOTIDE SEQUENCE [LARGE SCALE GENOMIC DNA]</scope>
    <source>
        <strain evidence="2 3">USDA 160</strain>
    </source>
</reference>
<keyword evidence="3" id="KW-1185">Reference proteome</keyword>
<dbReference type="Proteomes" id="UP001549291">
    <property type="component" value="Unassembled WGS sequence"/>
</dbReference>
<evidence type="ECO:0000256" key="1">
    <source>
        <dbReference type="SAM" id="MobiDB-lite"/>
    </source>
</evidence>
<dbReference type="EMBL" id="JBEPTQ010000002">
    <property type="protein sequence ID" value="MET4716375.1"/>
    <property type="molecule type" value="Genomic_DNA"/>
</dbReference>